<dbReference type="EMBL" id="BAABGA010000120">
    <property type="protein sequence ID" value="GAA4473016.1"/>
    <property type="molecule type" value="Genomic_DNA"/>
</dbReference>
<feature type="domain" description="DUF3859" evidence="1">
    <location>
        <begin position="5"/>
        <end position="125"/>
    </location>
</feature>
<dbReference type="Proteomes" id="UP001500840">
    <property type="component" value="Unassembled WGS sequence"/>
</dbReference>
<dbReference type="InterPro" id="IPR024331">
    <property type="entry name" value="DUF3859"/>
</dbReference>
<reference evidence="3" key="1">
    <citation type="journal article" date="2019" name="Int. J. Syst. Evol. Microbiol.">
        <title>The Global Catalogue of Microorganisms (GCM) 10K type strain sequencing project: providing services to taxonomists for standard genome sequencing and annotation.</title>
        <authorList>
            <consortium name="The Broad Institute Genomics Platform"/>
            <consortium name="The Broad Institute Genome Sequencing Center for Infectious Disease"/>
            <person name="Wu L."/>
            <person name="Ma J."/>
        </authorList>
    </citation>
    <scope>NUCLEOTIDE SEQUENCE [LARGE SCALE GENOMIC DNA]</scope>
    <source>
        <strain evidence="3">JCM 17759</strain>
    </source>
</reference>
<dbReference type="Gene3D" id="2.60.40.2390">
    <property type="match status" value="1"/>
</dbReference>
<evidence type="ECO:0000313" key="3">
    <source>
        <dbReference type="Proteomes" id="UP001500840"/>
    </source>
</evidence>
<dbReference type="RefSeq" id="WP_345328408.1">
    <property type="nucleotide sequence ID" value="NZ_BAABGA010000120.1"/>
</dbReference>
<evidence type="ECO:0000313" key="2">
    <source>
        <dbReference type="EMBL" id="GAA4473016.1"/>
    </source>
</evidence>
<dbReference type="Pfam" id="PF12975">
    <property type="entry name" value="DUF3859"/>
    <property type="match status" value="1"/>
</dbReference>
<organism evidence="2 3">
    <name type="scientific">Novipirellula rosea</name>
    <dbReference type="NCBI Taxonomy" id="1031540"/>
    <lineage>
        <taxon>Bacteria</taxon>
        <taxon>Pseudomonadati</taxon>
        <taxon>Planctomycetota</taxon>
        <taxon>Planctomycetia</taxon>
        <taxon>Pirellulales</taxon>
        <taxon>Pirellulaceae</taxon>
        <taxon>Novipirellula</taxon>
    </lineage>
</organism>
<accession>A0ABP8NXG3</accession>
<comment type="caution">
    <text evidence="2">The sequence shown here is derived from an EMBL/GenBank/DDBJ whole genome shotgun (WGS) entry which is preliminary data.</text>
</comment>
<keyword evidence="3" id="KW-1185">Reference proteome</keyword>
<name>A0ABP8NXG3_9BACT</name>
<sequence length="145" mass="16849">MAKRKPEIRMRTFGIYTQWDADSKELPRFCKSTTSVRAEVGVEFGFVVNIKNAKNQSLRYCIDHPGILDAEGKKRPPFDGIVYVKQNDWNFYLGDTVWEPIEDKLGLWQLTIEMDEKVVAEKTFELYRDDEGPAEYTLAPPNERP</sequence>
<evidence type="ECO:0000259" key="1">
    <source>
        <dbReference type="Pfam" id="PF12975"/>
    </source>
</evidence>
<protein>
    <submittedName>
        <fullName evidence="2">DUF3859 domain-containing protein</fullName>
    </submittedName>
</protein>
<proteinExistence type="predicted"/>
<gene>
    <name evidence="2" type="ORF">GCM10023156_70380</name>
</gene>